<dbReference type="Proteomes" id="UP000503294">
    <property type="component" value="Segment"/>
</dbReference>
<dbReference type="EMBL" id="MN270980">
    <property type="protein sequence ID" value="QIM09386.1"/>
    <property type="molecule type" value="Genomic_DNA"/>
</dbReference>
<protein>
    <submittedName>
        <fullName evidence="1">Uncharacterized protein</fullName>
    </submittedName>
</protein>
<dbReference type="EMBL" id="MN270977">
    <property type="protein sequence ID" value="QIM08687.1"/>
    <property type="molecule type" value="Genomic_DNA"/>
</dbReference>
<dbReference type="Proteomes" id="UP000500872">
    <property type="component" value="Segment"/>
</dbReference>
<reference evidence="15 17" key="3">
    <citation type="journal article" date="2020" name="Transbound. Emerg. Dis.">
        <title>The evolution of African swine fever virus in Sardinia (1978 to 2014) as revealed by whole genome sequencing and comparative analysis.</title>
        <authorList>
            <person name="Torresi C."/>
            <person name="Fiori M."/>
            <person name="Bertolotti L."/>
            <person name="Floris M."/>
            <person name="Colitti B."/>
            <person name="Giammarioli M."/>
            <person name="Dei Giudici S."/>
            <person name="Oggiano A."/>
            <person name="Malmberg M."/>
            <person name="De Mia G.M."/>
            <person name="Belak S."/>
            <person name="Granberg F."/>
        </authorList>
    </citation>
    <scope>NUCLEOTIDE SEQUENCE [LARGE SCALE GENOMIC DNA]</scope>
    <source>
        <strain evidence="5">139/Nu/1981</strain>
        <strain evidence="6">140/Or/1985</strain>
        <strain evidence="8">141/Nu/1990</strain>
        <strain evidence="9">142/Nu/1995</strain>
        <strain evidence="14">22653/Ca/2014</strain>
        <strain evidence="11">26/Ss/2004</strain>
        <strain evidence="3">56/Ca/1978</strain>
        <strain evidence="4">57/Ca/1979</strain>
        <strain evidence="10">60/Nu/1997</strain>
        <strain evidence="12">72407/Ss/2005</strain>
        <strain evidence="7">85/Ca/1985</strain>
        <strain evidence="13">97/Ot/2012</strain>
    </source>
</reference>
<dbReference type="Proteomes" id="UP000502933">
    <property type="component" value="Segment"/>
</dbReference>
<reference evidence="16" key="4">
    <citation type="submission" date="2020-01" db="EMBL/GenBank/DDBJ databases">
        <authorList>
            <person name="Chastagner A."/>
            <person name="Le Potier M.-F."/>
            <person name="Pereira de Oliveira R."/>
        </authorList>
    </citation>
    <scope>NUCLEOTIDE SEQUENCE [LARGE SCALE GENOMIC DNA]</scope>
    <source>
        <strain evidence="16">Liv13/33</strain>
    </source>
</reference>
<accession>A0A3G1EVE7</accession>
<dbReference type="EMBL" id="KX354450">
    <property type="protein sequence ID" value="AOO54540.1"/>
    <property type="molecule type" value="Genomic_DNA"/>
</dbReference>
<dbReference type="Proteomes" id="UP000502695">
    <property type="component" value="Segment"/>
</dbReference>
<dbReference type="Proteomes" id="UP000503066">
    <property type="component" value="Genome"/>
</dbReference>
<dbReference type="RefSeq" id="YP_009703391.1">
    <property type="nucleotide sequence ID" value="NC_044955.1"/>
</dbReference>
<evidence type="ECO:0000313" key="15">
    <source>
        <dbReference type="Proteomes" id="UP000500690"/>
    </source>
</evidence>
<dbReference type="EMBL" id="MN270972">
    <property type="protein sequence ID" value="QIM07520.1"/>
    <property type="molecule type" value="Genomic_DNA"/>
</dbReference>
<dbReference type="Proteomes" id="UP000501990">
    <property type="component" value="Segment"/>
</dbReference>
<evidence type="ECO:0000313" key="1">
    <source>
        <dbReference type="EMBL" id="AOO54540.1"/>
    </source>
</evidence>
<proteinExistence type="predicted"/>
<reference evidence="2" key="2">
    <citation type="journal article" date="2020" name="Microbiol. Resour. Announc.">
        <title>Coding-Complete Genome Sequence of an African Swine Fever Virus Strain Liv13/33 Isolate from Experimental Transmission between Pigs and Ornithodoros moubata Ticks.</title>
        <authorList>
            <person name="Chastagner A."/>
            <person name="Pereira de Oliveira R."/>
            <person name="Hutet E."/>
            <person name="Le Dimna M."/>
            <person name="Paboeuf F."/>
            <person name="Lucas P."/>
            <person name="Blanchard Y."/>
            <person name="Dixon L."/>
            <person name="Vial L."/>
            <person name="Le Potier M.F."/>
        </authorList>
    </citation>
    <scope>NUCLEOTIDE SEQUENCE</scope>
    <source>
        <strain evidence="2">Liv13/33</strain>
    </source>
</reference>
<sequence length="66" mass="7736">MKFPLSISSFYNSLFHRINFLQPYAGAGKGRLLQKLLNLIKTSLHFFYFFHPTSFGCDKQFSSLQR</sequence>
<dbReference type="Proteomes" id="UP000501487">
    <property type="component" value="Segment"/>
</dbReference>
<dbReference type="Proteomes" id="UP000501465">
    <property type="component" value="Segment"/>
</dbReference>
<evidence type="ECO:0000313" key="9">
    <source>
        <dbReference type="EMBL" id="QIM08221.1"/>
    </source>
</evidence>
<evidence type="ECO:0000313" key="3">
    <source>
        <dbReference type="EMBL" id="QIM06815.1"/>
    </source>
</evidence>
<evidence type="ECO:0000313" key="2">
    <source>
        <dbReference type="EMBL" id="QID21302.1"/>
    </source>
</evidence>
<dbReference type="EMBL" id="MN270974">
    <property type="protein sequence ID" value="QIM07986.1"/>
    <property type="molecule type" value="Genomic_DNA"/>
</dbReference>
<dbReference type="EMBL" id="MN270969">
    <property type="protein sequence ID" value="QIM06815.1"/>
    <property type="molecule type" value="Genomic_DNA"/>
</dbReference>
<name>A0A3G1EVE7_ASF</name>
<dbReference type="EMBL" id="MN270979">
    <property type="protein sequence ID" value="QIM09153.1"/>
    <property type="molecule type" value="Genomic_DNA"/>
</dbReference>
<organismHost>
    <name type="scientific">Potamochoerus larvatus</name>
    <name type="common">Bushpig</name>
    <dbReference type="NCBI Taxonomy" id="273792"/>
</organismHost>
<evidence type="ECO:0000313" key="11">
    <source>
        <dbReference type="EMBL" id="QIM08687.1"/>
    </source>
</evidence>
<evidence type="ECO:0000313" key="10">
    <source>
        <dbReference type="EMBL" id="QIM08454.1"/>
    </source>
</evidence>
<evidence type="ECO:0000313" key="6">
    <source>
        <dbReference type="EMBL" id="QIM07520.1"/>
    </source>
</evidence>
<organismHost>
    <name type="scientific">Ornithodoros</name>
    <name type="common">relapsing fever ticks</name>
    <dbReference type="NCBI Taxonomy" id="6937"/>
</organismHost>
<reference evidence="1" key="1">
    <citation type="journal article" date="2016" name="Genome Announc.">
        <title>Complete genome sequence of an African swine fever virus isolate from Sardinia, Italy.</title>
        <authorList>
            <person name="Granberg F."/>
            <person name="Torresi C."/>
            <person name="Oggiano A."/>
            <person name="Malmberg M."/>
            <person name="Iscaro C."/>
            <person name="De Mia G.M."/>
            <person name="Sandor B."/>
        </authorList>
    </citation>
    <scope>NUCLEOTIDE SEQUENCE [LARGE SCALE GENOMIC DNA]</scope>
    <source>
        <strain evidence="1">47/Ss/2008</strain>
    </source>
</reference>
<dbReference type="EMBL" id="MN270976">
    <property type="protein sequence ID" value="QIM08454.1"/>
    <property type="molecule type" value="Genomic_DNA"/>
</dbReference>
<dbReference type="EMBL" id="MN270975">
    <property type="protein sequence ID" value="QIM08221.1"/>
    <property type="molecule type" value="Genomic_DNA"/>
</dbReference>
<dbReference type="EMBL" id="MN270973">
    <property type="protein sequence ID" value="QIM07753.1"/>
    <property type="molecule type" value="Genomic_DNA"/>
</dbReference>
<evidence type="ECO:0000313" key="12">
    <source>
        <dbReference type="EMBL" id="QIM08920.1"/>
    </source>
</evidence>
<evidence type="ECO:0000313" key="5">
    <source>
        <dbReference type="EMBL" id="QIM07285.1"/>
    </source>
</evidence>
<evidence type="ECO:0000313" key="17">
    <source>
        <dbReference type="Proteomes" id="UP000500898"/>
    </source>
</evidence>
<dbReference type="Proteomes" id="UP000500690">
    <property type="component" value="Segment"/>
</dbReference>
<dbReference type="EMBL" id="MN270971">
    <property type="protein sequence ID" value="QIM07285.1"/>
    <property type="molecule type" value="Genomic_DNA"/>
</dbReference>
<dbReference type="Proteomes" id="UP000501683">
    <property type="component" value="Segment"/>
</dbReference>
<evidence type="ECO:0000313" key="14">
    <source>
        <dbReference type="EMBL" id="QIM09386.1"/>
    </source>
</evidence>
<organismHost>
    <name type="scientific">Ornithodoros moubata</name>
    <name type="common">Soft tick</name>
    <name type="synonym">Argasid tick</name>
    <dbReference type="NCBI Taxonomy" id="6938"/>
</organismHost>
<evidence type="ECO:0000313" key="16">
    <source>
        <dbReference type="Proteomes" id="UP000500872"/>
    </source>
</evidence>
<organismHost>
    <name type="scientific">Phacochoerus aethiopicus</name>
    <name type="common">Warthog</name>
    <dbReference type="NCBI Taxonomy" id="85517"/>
</organismHost>
<dbReference type="KEGG" id="vg:41902199"/>
<dbReference type="Proteomes" id="UP000266411">
    <property type="component" value="Segment"/>
</dbReference>
<evidence type="ECO:0000313" key="13">
    <source>
        <dbReference type="EMBL" id="QIM09153.1"/>
    </source>
</evidence>
<evidence type="ECO:0000313" key="4">
    <source>
        <dbReference type="EMBL" id="QIM07050.1"/>
    </source>
</evidence>
<dbReference type="EMBL" id="MN270970">
    <property type="protein sequence ID" value="QIM07050.1"/>
    <property type="molecule type" value="Genomic_DNA"/>
</dbReference>
<evidence type="ECO:0000313" key="8">
    <source>
        <dbReference type="EMBL" id="QIM07986.1"/>
    </source>
</evidence>
<organismHost>
    <name type="scientific">Sus scrofa</name>
    <name type="common">Pig</name>
    <dbReference type="NCBI Taxonomy" id="9823"/>
</organismHost>
<dbReference type="EMBL" id="MN270978">
    <property type="protein sequence ID" value="QIM08920.1"/>
    <property type="molecule type" value="Genomic_DNA"/>
</dbReference>
<dbReference type="EMBL" id="MN913970">
    <property type="protein sequence ID" value="QID21302.1"/>
    <property type="molecule type" value="Genomic_DNA"/>
</dbReference>
<organism evidence="1">
    <name type="scientific">African swine fever virus</name>
    <name type="common">ASFV</name>
    <dbReference type="NCBI Taxonomy" id="10497"/>
    <lineage>
        <taxon>Viruses</taxon>
        <taxon>Varidnaviria</taxon>
        <taxon>Bamfordvirae</taxon>
        <taxon>Nucleocytoviricota</taxon>
        <taxon>Pokkesviricetes</taxon>
        <taxon>Asfuvirales</taxon>
        <taxon>Asfarviridae</taxon>
        <taxon>Asfivirus</taxon>
        <taxon>Asfivirus haemorrhagiae</taxon>
    </lineage>
</organism>
<gene>
    <name evidence="1" type="primary">URF55</name>
    <name evidence="3" type="synonym">URF055</name>
</gene>
<evidence type="ECO:0000313" key="7">
    <source>
        <dbReference type="EMBL" id="QIM07753.1"/>
    </source>
</evidence>
<dbReference type="GeneID" id="41902199"/>
<dbReference type="Proteomes" id="UP000502885">
    <property type="component" value="Segment"/>
</dbReference>
<dbReference type="Proteomes" id="UP000501235">
    <property type="component" value="Segment"/>
</dbReference>
<dbReference type="Proteomes" id="UP000500898">
    <property type="component" value="Segment"/>
</dbReference>
<organismHost>
    <name type="scientific">Phacochoerus africanus</name>
    <name type="common">Warthog</name>
    <dbReference type="NCBI Taxonomy" id="41426"/>
</organismHost>